<keyword evidence="3" id="KW-1185">Reference proteome</keyword>
<gene>
    <name evidence="2" type="ORF">PHLCEN_2v6603</name>
</gene>
<sequence>MSMYIRPGGEPNNDLWTGPFDSISHSRPPAPNVLHASHHSSSRASGTISWVPLPTIPEPRRLSATVPPLPSVDSMSTALSALSVISGHSATSVRTACSSRSAAIEVPLDFEYAGEAEGEGNDEIPEPEPARKTCARGTKTTTATKGKGCELDVIAAPTTAKRVNRGGKRKGGA</sequence>
<comment type="caution">
    <text evidence="2">The sequence shown here is derived from an EMBL/GenBank/DDBJ whole genome shotgun (WGS) entry which is preliminary data.</text>
</comment>
<evidence type="ECO:0000256" key="1">
    <source>
        <dbReference type="SAM" id="MobiDB-lite"/>
    </source>
</evidence>
<accession>A0A2R6NYY7</accession>
<organism evidence="2 3">
    <name type="scientific">Hermanssonia centrifuga</name>
    <dbReference type="NCBI Taxonomy" id="98765"/>
    <lineage>
        <taxon>Eukaryota</taxon>
        <taxon>Fungi</taxon>
        <taxon>Dikarya</taxon>
        <taxon>Basidiomycota</taxon>
        <taxon>Agaricomycotina</taxon>
        <taxon>Agaricomycetes</taxon>
        <taxon>Polyporales</taxon>
        <taxon>Meruliaceae</taxon>
        <taxon>Hermanssonia</taxon>
    </lineage>
</organism>
<evidence type="ECO:0000313" key="2">
    <source>
        <dbReference type="EMBL" id="PSR80801.1"/>
    </source>
</evidence>
<name>A0A2R6NYY7_9APHY</name>
<feature type="region of interest" description="Disordered" evidence="1">
    <location>
        <begin position="116"/>
        <end position="143"/>
    </location>
</feature>
<dbReference type="EMBL" id="MLYV02000640">
    <property type="protein sequence ID" value="PSR80801.1"/>
    <property type="molecule type" value="Genomic_DNA"/>
</dbReference>
<feature type="region of interest" description="Disordered" evidence="1">
    <location>
        <begin position="1"/>
        <end position="46"/>
    </location>
</feature>
<proteinExistence type="predicted"/>
<evidence type="ECO:0000313" key="3">
    <source>
        <dbReference type="Proteomes" id="UP000186601"/>
    </source>
</evidence>
<reference evidence="2 3" key="1">
    <citation type="submission" date="2018-02" db="EMBL/GenBank/DDBJ databases">
        <title>Genome sequence of the basidiomycete white-rot fungus Phlebia centrifuga.</title>
        <authorList>
            <person name="Granchi Z."/>
            <person name="Peng M."/>
            <person name="de Vries R.P."/>
            <person name="Hilden K."/>
            <person name="Makela M.R."/>
            <person name="Grigoriev I."/>
            <person name="Riley R."/>
        </authorList>
    </citation>
    <scope>NUCLEOTIDE SEQUENCE [LARGE SCALE GENOMIC DNA]</scope>
    <source>
        <strain evidence="2 3">FBCC195</strain>
    </source>
</reference>
<feature type="compositionally biased region" description="Acidic residues" evidence="1">
    <location>
        <begin position="116"/>
        <end position="126"/>
    </location>
</feature>
<protein>
    <submittedName>
        <fullName evidence="2">Uncharacterized protein</fullName>
    </submittedName>
</protein>
<dbReference type="Proteomes" id="UP000186601">
    <property type="component" value="Unassembled WGS sequence"/>
</dbReference>
<dbReference type="AlphaFoldDB" id="A0A2R6NYY7"/>